<evidence type="ECO:0000313" key="1">
    <source>
        <dbReference type="EMBL" id="GAA0323606.1"/>
    </source>
</evidence>
<organism evidence="1 2">
    <name type="scientific">Bacillus carboniphilus</name>
    <dbReference type="NCBI Taxonomy" id="86663"/>
    <lineage>
        <taxon>Bacteria</taxon>
        <taxon>Bacillati</taxon>
        <taxon>Bacillota</taxon>
        <taxon>Bacilli</taxon>
        <taxon>Bacillales</taxon>
        <taxon>Bacillaceae</taxon>
        <taxon>Bacillus</taxon>
    </lineage>
</organism>
<comment type="caution">
    <text evidence="1">The sequence shown here is derived from an EMBL/GenBank/DDBJ whole genome shotgun (WGS) entry which is preliminary data.</text>
</comment>
<dbReference type="SUPFAM" id="SSF48498">
    <property type="entry name" value="Tetracyclin repressor-like, C-terminal domain"/>
    <property type="match status" value="1"/>
</dbReference>
<gene>
    <name evidence="1" type="ORF">GCM10008967_12650</name>
</gene>
<dbReference type="Proteomes" id="UP001500782">
    <property type="component" value="Unassembled WGS sequence"/>
</dbReference>
<evidence type="ECO:0000313" key="2">
    <source>
        <dbReference type="Proteomes" id="UP001500782"/>
    </source>
</evidence>
<sequence>MFFQRLSTDLVGGLFCIQKKCSKIYADIIEKGERLGEFSTKYNSEIIARSISTFMDGLALDHAILPEEELKLKEQSIFFVEYLKLALEVNV</sequence>
<dbReference type="RefSeq" id="WP_343797383.1">
    <property type="nucleotide sequence ID" value="NZ_BAAADJ010000013.1"/>
</dbReference>
<dbReference type="EMBL" id="BAAADJ010000013">
    <property type="protein sequence ID" value="GAA0323606.1"/>
    <property type="molecule type" value="Genomic_DNA"/>
</dbReference>
<protein>
    <submittedName>
        <fullName evidence="1">Uncharacterized protein</fullName>
    </submittedName>
</protein>
<keyword evidence="2" id="KW-1185">Reference proteome</keyword>
<name>A0ABN0W2S4_9BACI</name>
<dbReference type="Gene3D" id="1.10.357.10">
    <property type="entry name" value="Tetracycline Repressor, domain 2"/>
    <property type="match status" value="1"/>
</dbReference>
<proteinExistence type="predicted"/>
<dbReference type="InterPro" id="IPR036271">
    <property type="entry name" value="Tet_transcr_reg_TetR-rel_C_sf"/>
</dbReference>
<reference evidence="1 2" key="1">
    <citation type="journal article" date="2019" name="Int. J. Syst. Evol. Microbiol.">
        <title>The Global Catalogue of Microorganisms (GCM) 10K type strain sequencing project: providing services to taxonomists for standard genome sequencing and annotation.</title>
        <authorList>
            <consortium name="The Broad Institute Genomics Platform"/>
            <consortium name="The Broad Institute Genome Sequencing Center for Infectious Disease"/>
            <person name="Wu L."/>
            <person name="Ma J."/>
        </authorList>
    </citation>
    <scope>NUCLEOTIDE SEQUENCE [LARGE SCALE GENOMIC DNA]</scope>
    <source>
        <strain evidence="1 2">JCM 9731</strain>
    </source>
</reference>
<accession>A0ABN0W2S4</accession>